<gene>
    <name evidence="2" type="ORF">A2134_02975</name>
</gene>
<dbReference type="AlphaFoldDB" id="A0A1G1WEG9"/>
<proteinExistence type="predicted"/>
<evidence type="ECO:0000313" key="3">
    <source>
        <dbReference type="Proteomes" id="UP000178162"/>
    </source>
</evidence>
<organism evidence="2 3">
    <name type="scientific">Candidatus Woykebacteria bacterium RBG_16_39_9b</name>
    <dbReference type="NCBI Taxonomy" id="1802595"/>
    <lineage>
        <taxon>Bacteria</taxon>
        <taxon>Candidatus Woykeibacteriota</taxon>
    </lineage>
</organism>
<evidence type="ECO:0000256" key="1">
    <source>
        <dbReference type="SAM" id="MobiDB-lite"/>
    </source>
</evidence>
<feature type="region of interest" description="Disordered" evidence="1">
    <location>
        <begin position="36"/>
        <end position="67"/>
    </location>
</feature>
<dbReference type="EMBL" id="MHCR01000002">
    <property type="protein sequence ID" value="OGY26078.1"/>
    <property type="molecule type" value="Genomic_DNA"/>
</dbReference>
<name>A0A1G1WEG9_9BACT</name>
<evidence type="ECO:0000313" key="2">
    <source>
        <dbReference type="EMBL" id="OGY26078.1"/>
    </source>
</evidence>
<comment type="caution">
    <text evidence="2">The sequence shown here is derived from an EMBL/GenBank/DDBJ whole genome shotgun (WGS) entry which is preliminary data.</text>
</comment>
<reference evidence="2 3" key="1">
    <citation type="journal article" date="2016" name="Nat. Commun.">
        <title>Thousands of microbial genomes shed light on interconnected biogeochemical processes in an aquifer system.</title>
        <authorList>
            <person name="Anantharaman K."/>
            <person name="Brown C.T."/>
            <person name="Hug L.A."/>
            <person name="Sharon I."/>
            <person name="Castelle C.J."/>
            <person name="Probst A.J."/>
            <person name="Thomas B.C."/>
            <person name="Singh A."/>
            <person name="Wilkins M.J."/>
            <person name="Karaoz U."/>
            <person name="Brodie E.L."/>
            <person name="Williams K.H."/>
            <person name="Hubbard S.S."/>
            <person name="Banfield J.F."/>
        </authorList>
    </citation>
    <scope>NUCLEOTIDE SEQUENCE [LARGE SCALE GENOMIC DNA]</scope>
</reference>
<sequence length="67" mass="7278">MLPPLIVWRPGGTLDLKSPRAKPPGHEAVAIMDIASPPCNGEHRPQPPAEQPTELTHRGPACPEDLW</sequence>
<protein>
    <submittedName>
        <fullName evidence="2">Uncharacterized protein</fullName>
    </submittedName>
</protein>
<accession>A0A1G1WEG9</accession>
<dbReference type="Proteomes" id="UP000178162">
    <property type="component" value="Unassembled WGS sequence"/>
</dbReference>